<dbReference type="InterPro" id="IPR036388">
    <property type="entry name" value="WH-like_DNA-bd_sf"/>
</dbReference>
<gene>
    <name evidence="2" type="ORF">FDQ92_05060</name>
</gene>
<feature type="domain" description="Dissimilatory sulphite reductase D" evidence="1">
    <location>
        <begin position="5"/>
        <end position="66"/>
    </location>
</feature>
<sequence>MSEEAKQKIMEYMKSQKKSKLYFNDLCKAVPDLGMRQAKKLINELVTEGKIRYWSSGSTTMYMLPSEGDLEKEEKGMA</sequence>
<dbReference type="EMBL" id="CP040098">
    <property type="protein sequence ID" value="QCQ21599.1"/>
    <property type="molecule type" value="Genomic_DNA"/>
</dbReference>
<dbReference type="Pfam" id="PF08679">
    <property type="entry name" value="DsrD"/>
    <property type="match status" value="1"/>
</dbReference>
<organism evidence="2 3">
    <name type="scientific">Desulfoglaeba alkanexedens ALDC</name>
    <dbReference type="NCBI Taxonomy" id="980445"/>
    <lineage>
        <taxon>Bacteria</taxon>
        <taxon>Pseudomonadati</taxon>
        <taxon>Thermodesulfobacteriota</taxon>
        <taxon>Syntrophobacteria</taxon>
        <taxon>Syntrophobacterales</taxon>
        <taxon>Syntrophobacteraceae</taxon>
        <taxon>Desulfoglaeba</taxon>
    </lineage>
</organism>
<protein>
    <submittedName>
        <fullName evidence="2">Dissimilatory sulfite reductase-asociated protein DsvD</fullName>
    </submittedName>
</protein>
<dbReference type="InterPro" id="IPR036390">
    <property type="entry name" value="WH_DNA-bd_sf"/>
</dbReference>
<dbReference type="RefSeq" id="WP_137423568.1">
    <property type="nucleotide sequence ID" value="NZ_CP040098.1"/>
</dbReference>
<name>A0A4P8L1E6_9BACT</name>
<evidence type="ECO:0000313" key="3">
    <source>
        <dbReference type="Proteomes" id="UP000298602"/>
    </source>
</evidence>
<evidence type="ECO:0000313" key="2">
    <source>
        <dbReference type="EMBL" id="QCQ21599.1"/>
    </source>
</evidence>
<dbReference type="InterPro" id="IPR014793">
    <property type="entry name" value="DsrD"/>
</dbReference>
<dbReference type="SUPFAM" id="SSF46785">
    <property type="entry name" value="Winged helix' DNA-binding domain"/>
    <property type="match status" value="1"/>
</dbReference>
<proteinExistence type="predicted"/>
<dbReference type="KEGG" id="dax:FDQ92_05060"/>
<reference evidence="2 3" key="2">
    <citation type="submission" date="2019-05" db="EMBL/GenBank/DDBJ databases">
        <authorList>
            <person name="Suflita J.M."/>
            <person name="Marks C.R."/>
        </authorList>
    </citation>
    <scope>NUCLEOTIDE SEQUENCE [LARGE SCALE GENOMIC DNA]</scope>
    <source>
        <strain evidence="2 3">ALDC</strain>
    </source>
</reference>
<reference evidence="2 3" key="1">
    <citation type="submission" date="2019-05" db="EMBL/GenBank/DDBJ databases">
        <title>The Complete Genome Sequence of the n-alkane-degrading Desulfoglaeba alkanexedens ALDC reveals multiple alkylsuccinate synthase gene clusters.</title>
        <authorList>
            <person name="Callaghan A.V."/>
            <person name="Davidova I.A."/>
            <person name="Duncan K.E."/>
            <person name="Morris B."/>
            <person name="McInerney M.J."/>
        </authorList>
    </citation>
    <scope>NUCLEOTIDE SEQUENCE [LARGE SCALE GENOMIC DNA]</scope>
    <source>
        <strain evidence="2 3">ALDC</strain>
    </source>
</reference>
<accession>A0A4P8L1E6</accession>
<dbReference type="Proteomes" id="UP000298602">
    <property type="component" value="Chromosome"/>
</dbReference>
<dbReference type="Gene3D" id="1.10.10.10">
    <property type="entry name" value="Winged helix-like DNA-binding domain superfamily/Winged helix DNA-binding domain"/>
    <property type="match status" value="1"/>
</dbReference>
<keyword evidence="3" id="KW-1185">Reference proteome</keyword>
<evidence type="ECO:0000259" key="1">
    <source>
        <dbReference type="Pfam" id="PF08679"/>
    </source>
</evidence>
<dbReference type="OrthoDB" id="5459227at2"/>
<dbReference type="AlphaFoldDB" id="A0A4P8L1E6"/>